<feature type="transmembrane region" description="Helical" evidence="6">
    <location>
        <begin position="116"/>
        <end position="136"/>
    </location>
</feature>
<keyword evidence="5 6" id="KW-0472">Membrane</keyword>
<proteinExistence type="inferred from homology"/>
<evidence type="ECO:0000256" key="5">
    <source>
        <dbReference type="ARBA" id="ARBA00023136"/>
    </source>
</evidence>
<dbReference type="OrthoDB" id="14246at2759"/>
<dbReference type="OMA" id="CFHQANL"/>
<keyword evidence="4 6" id="KW-1133">Transmembrane helix</keyword>
<sequence length="143" mass="15550">MSCCCEEGLLEDGPPYLRGCFDSMRLAGLALMLSASITLQILACALFHNWWPMLTLVMYILIPMPFLFFGGGSIESITSAEAGEWADVAKFLLGFSVVGSLCIPSVLYHAQVIQAAAMGMAFASFFLLMVTLTLFAKMLDNDD</sequence>
<evidence type="ECO:0000256" key="2">
    <source>
        <dbReference type="ARBA" id="ARBA00005645"/>
    </source>
</evidence>
<comment type="similarity">
    <text evidence="2">Belongs to the OB-RGRP/VPS55 family.</text>
</comment>
<dbReference type="GO" id="GO:0016020">
    <property type="term" value="C:membrane"/>
    <property type="evidence" value="ECO:0007669"/>
    <property type="project" value="UniProtKB-SubCell"/>
</dbReference>
<evidence type="ECO:0000313" key="7">
    <source>
        <dbReference type="EMBL" id="KAH7296864.1"/>
    </source>
</evidence>
<dbReference type="GO" id="GO:0005768">
    <property type="term" value="C:endosome"/>
    <property type="evidence" value="ECO:0007669"/>
    <property type="project" value="TreeGrafter"/>
</dbReference>
<evidence type="ECO:0008006" key="9">
    <source>
        <dbReference type="Google" id="ProtNLM"/>
    </source>
</evidence>
<organism evidence="7 8">
    <name type="scientific">Ceratopteris richardii</name>
    <name type="common">Triangle waterfern</name>
    <dbReference type="NCBI Taxonomy" id="49495"/>
    <lineage>
        <taxon>Eukaryota</taxon>
        <taxon>Viridiplantae</taxon>
        <taxon>Streptophyta</taxon>
        <taxon>Embryophyta</taxon>
        <taxon>Tracheophyta</taxon>
        <taxon>Polypodiopsida</taxon>
        <taxon>Polypodiidae</taxon>
        <taxon>Polypodiales</taxon>
        <taxon>Pteridineae</taxon>
        <taxon>Pteridaceae</taxon>
        <taxon>Parkerioideae</taxon>
        <taxon>Ceratopteris</taxon>
    </lineage>
</organism>
<evidence type="ECO:0000256" key="1">
    <source>
        <dbReference type="ARBA" id="ARBA00004141"/>
    </source>
</evidence>
<evidence type="ECO:0000256" key="3">
    <source>
        <dbReference type="ARBA" id="ARBA00022692"/>
    </source>
</evidence>
<dbReference type="EMBL" id="CM035431">
    <property type="protein sequence ID" value="KAH7296864.1"/>
    <property type="molecule type" value="Genomic_DNA"/>
</dbReference>
<comment type="subcellular location">
    <subcellularLocation>
        <location evidence="1">Membrane</location>
        <topology evidence="1">Multi-pass membrane protein</topology>
    </subcellularLocation>
</comment>
<keyword evidence="3 6" id="KW-0812">Transmembrane</keyword>
<protein>
    <recommendedName>
        <fullName evidence="9">Vacuolar protein sorting 55</fullName>
    </recommendedName>
</protein>
<comment type="caution">
    <text evidence="7">The sequence shown here is derived from an EMBL/GenBank/DDBJ whole genome shotgun (WGS) entry which is preliminary data.</text>
</comment>
<evidence type="ECO:0000256" key="6">
    <source>
        <dbReference type="SAM" id="Phobius"/>
    </source>
</evidence>
<dbReference type="PANTHER" id="PTHR12050:SF0">
    <property type="entry name" value="RH04491P"/>
    <property type="match status" value="1"/>
</dbReference>
<feature type="transmembrane region" description="Helical" evidence="6">
    <location>
        <begin position="89"/>
        <end position="110"/>
    </location>
</feature>
<dbReference type="GO" id="GO:0032511">
    <property type="term" value="P:late endosome to vacuole transport via multivesicular body sorting pathway"/>
    <property type="evidence" value="ECO:0007669"/>
    <property type="project" value="TreeGrafter"/>
</dbReference>
<dbReference type="InterPro" id="IPR007262">
    <property type="entry name" value="Vps55/LEPROT"/>
</dbReference>
<gene>
    <name evidence="7" type="ORF">KP509_26G041800</name>
</gene>
<dbReference type="Pfam" id="PF04133">
    <property type="entry name" value="Vps55"/>
    <property type="match status" value="1"/>
</dbReference>
<evidence type="ECO:0000313" key="8">
    <source>
        <dbReference type="Proteomes" id="UP000825935"/>
    </source>
</evidence>
<dbReference type="PANTHER" id="PTHR12050">
    <property type="entry name" value="LEPTIN RECEPTOR-RELATED"/>
    <property type="match status" value="1"/>
</dbReference>
<keyword evidence="8" id="KW-1185">Reference proteome</keyword>
<evidence type="ECO:0000256" key="4">
    <source>
        <dbReference type="ARBA" id="ARBA00022989"/>
    </source>
</evidence>
<feature type="transmembrane region" description="Helical" evidence="6">
    <location>
        <begin position="26"/>
        <end position="50"/>
    </location>
</feature>
<name>A0A8T2RM23_CERRI</name>
<accession>A0A8T2RM23</accession>
<feature type="transmembrane region" description="Helical" evidence="6">
    <location>
        <begin position="56"/>
        <end position="77"/>
    </location>
</feature>
<dbReference type="AlphaFoldDB" id="A0A8T2RM23"/>
<reference evidence="7" key="1">
    <citation type="submission" date="2021-08" db="EMBL/GenBank/DDBJ databases">
        <title>WGS assembly of Ceratopteris richardii.</title>
        <authorList>
            <person name="Marchant D.B."/>
            <person name="Chen G."/>
            <person name="Jenkins J."/>
            <person name="Shu S."/>
            <person name="Leebens-Mack J."/>
            <person name="Grimwood J."/>
            <person name="Schmutz J."/>
            <person name="Soltis P."/>
            <person name="Soltis D."/>
            <person name="Chen Z.-H."/>
        </authorList>
    </citation>
    <scope>NUCLEOTIDE SEQUENCE</scope>
    <source>
        <strain evidence="7">Whitten #5841</strain>
        <tissue evidence="7">Leaf</tissue>
    </source>
</reference>
<dbReference type="Proteomes" id="UP000825935">
    <property type="component" value="Chromosome 26"/>
</dbReference>